<feature type="transmembrane region" description="Helical" evidence="1">
    <location>
        <begin position="149"/>
        <end position="169"/>
    </location>
</feature>
<dbReference type="STRING" id="1818881.A3196_02430"/>
<keyword evidence="1" id="KW-1133">Transmembrane helix</keyword>
<evidence type="ECO:0000256" key="1">
    <source>
        <dbReference type="SAM" id="Phobius"/>
    </source>
</evidence>
<evidence type="ECO:0000313" key="3">
    <source>
        <dbReference type="EMBL" id="ODB95709.1"/>
    </source>
</evidence>
<protein>
    <recommendedName>
        <fullName evidence="2">Rhodanese domain-containing protein</fullName>
    </recommendedName>
</protein>
<keyword evidence="1" id="KW-0812">Transmembrane</keyword>
<keyword evidence="4" id="KW-1185">Reference proteome</keyword>
<dbReference type="Gene3D" id="3.40.250.10">
    <property type="entry name" value="Rhodanese-like domain"/>
    <property type="match status" value="1"/>
</dbReference>
<organism evidence="3 4">
    <name type="scientific">Candidatus Thiodiazotropha endoloripes</name>
    <dbReference type="NCBI Taxonomy" id="1818881"/>
    <lineage>
        <taxon>Bacteria</taxon>
        <taxon>Pseudomonadati</taxon>
        <taxon>Pseudomonadota</taxon>
        <taxon>Gammaproteobacteria</taxon>
        <taxon>Chromatiales</taxon>
        <taxon>Sedimenticolaceae</taxon>
        <taxon>Candidatus Thiodiazotropha</taxon>
    </lineage>
</organism>
<evidence type="ECO:0000259" key="2">
    <source>
        <dbReference type="PROSITE" id="PS50206"/>
    </source>
</evidence>
<dbReference type="InterPro" id="IPR001763">
    <property type="entry name" value="Rhodanese-like_dom"/>
</dbReference>
<proteinExistence type="predicted"/>
<name>A0A1E2UM10_9GAMM</name>
<dbReference type="Gene3D" id="6.10.140.1340">
    <property type="match status" value="1"/>
</dbReference>
<gene>
    <name evidence="3" type="ORF">A3196_02430</name>
</gene>
<dbReference type="EMBL" id="LVJZ01000003">
    <property type="protein sequence ID" value="ODB95709.1"/>
    <property type="molecule type" value="Genomic_DNA"/>
</dbReference>
<dbReference type="PROSITE" id="PS50206">
    <property type="entry name" value="RHODANESE_3"/>
    <property type="match status" value="1"/>
</dbReference>
<dbReference type="InterPro" id="IPR036873">
    <property type="entry name" value="Rhodanese-like_dom_sf"/>
</dbReference>
<dbReference type="PANTHER" id="PTHR44086:SF10">
    <property type="entry name" value="THIOSULFATE SULFURTRANSFERASE_RHODANESE-LIKE DOMAIN-CONTAINING PROTEIN 3"/>
    <property type="match status" value="1"/>
</dbReference>
<dbReference type="Proteomes" id="UP000094849">
    <property type="component" value="Unassembled WGS sequence"/>
</dbReference>
<dbReference type="AlphaFoldDB" id="A0A1E2UM10"/>
<dbReference type="SUPFAM" id="SSF52821">
    <property type="entry name" value="Rhodanese/Cell cycle control phosphatase"/>
    <property type="match status" value="1"/>
</dbReference>
<dbReference type="RefSeq" id="WP_069024084.1">
    <property type="nucleotide sequence ID" value="NZ_LVJZ01000003.1"/>
</dbReference>
<sequence>MSTKRVPTISPSDLFGKQDQGMKIELIDVRTAAEYRGSHIPGSRLLSLDEISDESLAQQLGQPKERGQASIYLTCKSGFRAEQAADKLLGSGYQNLVLVEGGTDGWEKSGLPIKRCTGVISLERQVQIVIGSILLTKVVFGFALHELFFLAGALIGAGLIMAGITRWCGMAKLVAMLPWNRMANCSEKALV</sequence>
<feature type="domain" description="Rhodanese" evidence="2">
    <location>
        <begin position="20"/>
        <end position="115"/>
    </location>
</feature>
<dbReference type="CDD" id="cd00158">
    <property type="entry name" value="RHOD"/>
    <property type="match status" value="1"/>
</dbReference>
<dbReference type="InterPro" id="IPR021309">
    <property type="entry name" value="YgaP-like_TM"/>
</dbReference>
<reference evidence="3 4" key="1">
    <citation type="submission" date="2016-03" db="EMBL/GenBank/DDBJ databases">
        <title>Chemosynthetic sulphur-oxidizing symbionts of marine invertebrate animals are capable of nitrogen fixation.</title>
        <authorList>
            <person name="Petersen J.M."/>
            <person name="Kemper A."/>
            <person name="Gruber-Vodicka H."/>
            <person name="Cardini U."/>
            <person name="Geest Mvander."/>
            <person name="Kleiner M."/>
            <person name="Bulgheresi S."/>
            <person name="Fussmann M."/>
            <person name="Herbold C."/>
            <person name="Seah B.K.B."/>
            <person name="Antony C.Paul."/>
            <person name="Liu D."/>
            <person name="Belitz A."/>
            <person name="Weber M."/>
        </authorList>
    </citation>
    <scope>NUCLEOTIDE SEQUENCE [LARGE SCALE GENOMIC DNA]</scope>
    <source>
        <strain evidence="3">G_D</strain>
    </source>
</reference>
<keyword evidence="1" id="KW-0472">Membrane</keyword>
<dbReference type="GO" id="GO:0004792">
    <property type="term" value="F:thiosulfate-cyanide sulfurtransferase activity"/>
    <property type="evidence" value="ECO:0007669"/>
    <property type="project" value="TreeGrafter"/>
</dbReference>
<accession>A0A1E2UM10</accession>
<dbReference type="Pfam" id="PF11127">
    <property type="entry name" value="YgaP-like_TM"/>
    <property type="match status" value="1"/>
</dbReference>
<dbReference type="SMART" id="SM00450">
    <property type="entry name" value="RHOD"/>
    <property type="match status" value="1"/>
</dbReference>
<comment type="caution">
    <text evidence="3">The sequence shown here is derived from an EMBL/GenBank/DDBJ whole genome shotgun (WGS) entry which is preliminary data.</text>
</comment>
<evidence type="ECO:0000313" key="4">
    <source>
        <dbReference type="Proteomes" id="UP000094849"/>
    </source>
</evidence>
<dbReference type="PANTHER" id="PTHR44086">
    <property type="entry name" value="THIOSULFATE SULFURTRANSFERASE RDL2, MITOCHONDRIAL-RELATED"/>
    <property type="match status" value="1"/>
</dbReference>
<dbReference type="Pfam" id="PF00581">
    <property type="entry name" value="Rhodanese"/>
    <property type="match status" value="1"/>
</dbReference>